<dbReference type="AlphaFoldDB" id="A0A1R2CZ06"/>
<sequence length="267" mass="31197">MALKLISTKQLYEAMQARKSFYILDTTYTVPEITPLDNHFKNRLPTAKFFDIKEISDKNSGFSVTMPNQEYFIECMRRLRIKNDTTPIVLYDFMNFSSARVWFMFKVFGRNNVHILDGGLQKWLKENLPYDTGKYELPTERDSGDGYTYVKNQNLVKSYDDMLILLQDKSMQILDARPSNMFKEGHIQKAINSPFSQVFEEDKTFKKPEELRKHFSKIGLDLERPVVNSCKIGVSACLNLFALELADKETFLYDGSYEEWSKRNKSS</sequence>
<gene>
    <name evidence="4" type="ORF">SteCoe_2716</name>
</gene>
<dbReference type="PANTHER" id="PTHR11364">
    <property type="entry name" value="THIOSULFATE SULFERTANSFERASE"/>
    <property type="match status" value="1"/>
</dbReference>
<dbReference type="GO" id="GO:0004792">
    <property type="term" value="F:thiosulfate-cyanide sulfurtransferase activity"/>
    <property type="evidence" value="ECO:0007669"/>
    <property type="project" value="TreeGrafter"/>
</dbReference>
<dbReference type="CDD" id="cd01449">
    <property type="entry name" value="TST_Repeat_2"/>
    <property type="match status" value="1"/>
</dbReference>
<evidence type="ECO:0000259" key="3">
    <source>
        <dbReference type="PROSITE" id="PS50206"/>
    </source>
</evidence>
<dbReference type="InterPro" id="IPR036873">
    <property type="entry name" value="Rhodanese-like_dom_sf"/>
</dbReference>
<dbReference type="PANTHER" id="PTHR11364:SF27">
    <property type="entry name" value="SULFURTRANSFERASE"/>
    <property type="match status" value="1"/>
</dbReference>
<dbReference type="InterPro" id="IPR045078">
    <property type="entry name" value="TST/MPST-like"/>
</dbReference>
<organism evidence="4 5">
    <name type="scientific">Stentor coeruleus</name>
    <dbReference type="NCBI Taxonomy" id="5963"/>
    <lineage>
        <taxon>Eukaryota</taxon>
        <taxon>Sar</taxon>
        <taxon>Alveolata</taxon>
        <taxon>Ciliophora</taxon>
        <taxon>Postciliodesmatophora</taxon>
        <taxon>Heterotrichea</taxon>
        <taxon>Heterotrichida</taxon>
        <taxon>Stentoridae</taxon>
        <taxon>Stentor</taxon>
    </lineage>
</organism>
<dbReference type="OrthoDB" id="448293at2759"/>
<dbReference type="Proteomes" id="UP000187209">
    <property type="component" value="Unassembled WGS sequence"/>
</dbReference>
<dbReference type="CDD" id="cd01448">
    <property type="entry name" value="TST_Repeat_1"/>
    <property type="match status" value="1"/>
</dbReference>
<keyword evidence="2" id="KW-0677">Repeat</keyword>
<comment type="caution">
    <text evidence="4">The sequence shown here is derived from an EMBL/GenBank/DDBJ whole genome shotgun (WGS) entry which is preliminary data.</text>
</comment>
<dbReference type="Gene3D" id="3.40.250.10">
    <property type="entry name" value="Rhodanese-like domain"/>
    <property type="match status" value="2"/>
</dbReference>
<dbReference type="InterPro" id="IPR001763">
    <property type="entry name" value="Rhodanese-like_dom"/>
</dbReference>
<keyword evidence="1" id="KW-0808">Transferase</keyword>
<proteinExistence type="predicted"/>
<dbReference type="PROSITE" id="PS50206">
    <property type="entry name" value="RHODANESE_3"/>
    <property type="match status" value="2"/>
</dbReference>
<dbReference type="Pfam" id="PF00581">
    <property type="entry name" value="Rhodanese"/>
    <property type="match status" value="2"/>
</dbReference>
<name>A0A1R2CZ06_9CILI</name>
<evidence type="ECO:0000256" key="1">
    <source>
        <dbReference type="ARBA" id="ARBA00022679"/>
    </source>
</evidence>
<feature type="domain" description="Rhodanese" evidence="3">
    <location>
        <begin position="43"/>
        <end position="132"/>
    </location>
</feature>
<dbReference type="SMART" id="SM00450">
    <property type="entry name" value="RHOD"/>
    <property type="match status" value="2"/>
</dbReference>
<dbReference type="EMBL" id="MPUH01000030">
    <property type="protein sequence ID" value="OMJ94228.1"/>
    <property type="molecule type" value="Genomic_DNA"/>
</dbReference>
<protein>
    <recommendedName>
        <fullName evidence="3">Rhodanese domain-containing protein</fullName>
    </recommendedName>
</protein>
<reference evidence="4 5" key="1">
    <citation type="submission" date="2016-11" db="EMBL/GenBank/DDBJ databases">
        <title>The macronuclear genome of Stentor coeruleus: a giant cell with tiny introns.</title>
        <authorList>
            <person name="Slabodnick M."/>
            <person name="Ruby J.G."/>
            <person name="Reiff S.B."/>
            <person name="Swart E.C."/>
            <person name="Gosai S."/>
            <person name="Prabakaran S."/>
            <person name="Witkowska E."/>
            <person name="Larue G.E."/>
            <person name="Fisher S."/>
            <person name="Freeman R.M."/>
            <person name="Gunawardena J."/>
            <person name="Chu W."/>
            <person name="Stover N.A."/>
            <person name="Gregory B.D."/>
            <person name="Nowacki M."/>
            <person name="Derisi J."/>
            <person name="Roy S.W."/>
            <person name="Marshall W.F."/>
            <person name="Sood P."/>
        </authorList>
    </citation>
    <scope>NUCLEOTIDE SEQUENCE [LARGE SCALE GENOMIC DNA]</scope>
    <source>
        <strain evidence="4">WM001</strain>
    </source>
</reference>
<evidence type="ECO:0000313" key="5">
    <source>
        <dbReference type="Proteomes" id="UP000187209"/>
    </source>
</evidence>
<evidence type="ECO:0000256" key="2">
    <source>
        <dbReference type="ARBA" id="ARBA00022737"/>
    </source>
</evidence>
<accession>A0A1R2CZ06</accession>
<evidence type="ECO:0000313" key="4">
    <source>
        <dbReference type="EMBL" id="OMJ94228.1"/>
    </source>
</evidence>
<dbReference type="GO" id="GO:0005739">
    <property type="term" value="C:mitochondrion"/>
    <property type="evidence" value="ECO:0007669"/>
    <property type="project" value="TreeGrafter"/>
</dbReference>
<dbReference type="SUPFAM" id="SSF52821">
    <property type="entry name" value="Rhodanese/Cell cycle control phosphatase"/>
    <property type="match status" value="2"/>
</dbReference>
<feature type="domain" description="Rhodanese" evidence="3">
    <location>
        <begin position="167"/>
        <end position="265"/>
    </location>
</feature>
<keyword evidence="5" id="KW-1185">Reference proteome</keyword>